<sequence length="364" mass="41693">MGKEVRELHVLFFPFFANEFRRKRSEFDTEYSNYADSESASFHIKDCNFTAKTKHFSGWKLSRVLAAKRVNMRAKLVVFPIRGRNWCFSRAIDHSLKNSATSSSHSPPTFKELWKGINVADKPFNAKAELLADYCGNKMNKAWIGLEKAPDGSIKKKIHGWGSWLLSQVKPSEIFLKSISNEVTSIEVIYPSSLNAQLVRRRLRHIAMRGTIIHRKYLYATVSLIPFSSALMVLPLPNFAFFWVSFRAYSHWRALQGSEKLFQLASDSSKMSNTSTHKKDTEHKNSKMSNTSTHKKETEHKDSTNKTNNSSDEPHLELLPSEELNDLVELEDGKDGLSQQAITKICKIYDLNTIDVLKYKKSTF</sequence>
<evidence type="ECO:0000313" key="3">
    <source>
        <dbReference type="EMBL" id="RYR24272.1"/>
    </source>
</evidence>
<organism evidence="3 4">
    <name type="scientific">Arachis hypogaea</name>
    <name type="common">Peanut</name>
    <dbReference type="NCBI Taxonomy" id="3818"/>
    <lineage>
        <taxon>Eukaryota</taxon>
        <taxon>Viridiplantae</taxon>
        <taxon>Streptophyta</taxon>
        <taxon>Embryophyta</taxon>
        <taxon>Tracheophyta</taxon>
        <taxon>Spermatophyta</taxon>
        <taxon>Magnoliopsida</taxon>
        <taxon>eudicotyledons</taxon>
        <taxon>Gunneridae</taxon>
        <taxon>Pentapetalae</taxon>
        <taxon>rosids</taxon>
        <taxon>fabids</taxon>
        <taxon>Fabales</taxon>
        <taxon>Fabaceae</taxon>
        <taxon>Papilionoideae</taxon>
        <taxon>50 kb inversion clade</taxon>
        <taxon>dalbergioids sensu lato</taxon>
        <taxon>Dalbergieae</taxon>
        <taxon>Pterocarpus clade</taxon>
        <taxon>Arachis</taxon>
    </lineage>
</organism>
<keyword evidence="2" id="KW-0812">Transmembrane</keyword>
<dbReference type="EMBL" id="SDMP01000012">
    <property type="protein sequence ID" value="RYR24272.1"/>
    <property type="molecule type" value="Genomic_DNA"/>
</dbReference>
<dbReference type="InterPro" id="IPR018786">
    <property type="entry name" value="Mit_KHE1"/>
</dbReference>
<dbReference type="Proteomes" id="UP000289738">
    <property type="component" value="Chromosome B02"/>
</dbReference>
<dbReference type="GO" id="GO:0006813">
    <property type="term" value="P:potassium ion transport"/>
    <property type="evidence" value="ECO:0007669"/>
    <property type="project" value="TreeGrafter"/>
</dbReference>
<keyword evidence="4" id="KW-1185">Reference proteome</keyword>
<dbReference type="AlphaFoldDB" id="A0A445AD91"/>
<evidence type="ECO:0000256" key="1">
    <source>
        <dbReference type="SAM" id="MobiDB-lite"/>
    </source>
</evidence>
<dbReference type="PANTHER" id="PTHR28062">
    <property type="entry name" value="K+-H+ EXCHANGE-LIKE PROTEIN"/>
    <property type="match status" value="1"/>
</dbReference>
<evidence type="ECO:0000313" key="4">
    <source>
        <dbReference type="Proteomes" id="UP000289738"/>
    </source>
</evidence>
<keyword evidence="2" id="KW-0472">Membrane</keyword>
<protein>
    <submittedName>
        <fullName evidence="3">Uncharacterized protein</fullName>
    </submittedName>
</protein>
<dbReference type="GO" id="GO:0005743">
    <property type="term" value="C:mitochondrial inner membrane"/>
    <property type="evidence" value="ECO:0007669"/>
    <property type="project" value="TreeGrafter"/>
</dbReference>
<accession>A0A445AD91</accession>
<feature type="transmembrane region" description="Helical" evidence="2">
    <location>
        <begin position="217"/>
        <end position="244"/>
    </location>
</feature>
<dbReference type="PANTHER" id="PTHR28062:SF1">
    <property type="entry name" value="TRANSMEMBRANE PROTEIN"/>
    <property type="match status" value="1"/>
</dbReference>
<comment type="caution">
    <text evidence="3">The sequence shown here is derived from an EMBL/GenBank/DDBJ whole genome shotgun (WGS) entry which is preliminary data.</text>
</comment>
<reference evidence="3 4" key="1">
    <citation type="submission" date="2019-01" db="EMBL/GenBank/DDBJ databases">
        <title>Sequencing of cultivated peanut Arachis hypogaea provides insights into genome evolution and oil improvement.</title>
        <authorList>
            <person name="Chen X."/>
        </authorList>
    </citation>
    <scope>NUCLEOTIDE SEQUENCE [LARGE SCALE GENOMIC DNA]</scope>
    <source>
        <strain evidence="4">cv. Fuhuasheng</strain>
        <tissue evidence="3">Leaves</tissue>
    </source>
</reference>
<keyword evidence="2" id="KW-1133">Transmembrane helix</keyword>
<name>A0A445AD91_ARAHY</name>
<dbReference type="GO" id="GO:1902600">
    <property type="term" value="P:proton transmembrane transport"/>
    <property type="evidence" value="ECO:0007669"/>
    <property type="project" value="TreeGrafter"/>
</dbReference>
<gene>
    <name evidence="3" type="ORF">Ahy_B02g057759</name>
</gene>
<evidence type="ECO:0000256" key="2">
    <source>
        <dbReference type="SAM" id="Phobius"/>
    </source>
</evidence>
<proteinExistence type="predicted"/>
<feature type="compositionally biased region" description="Basic and acidic residues" evidence="1">
    <location>
        <begin position="294"/>
        <end position="304"/>
    </location>
</feature>
<feature type="region of interest" description="Disordered" evidence="1">
    <location>
        <begin position="270"/>
        <end position="318"/>
    </location>
</feature>
<dbReference type="Pfam" id="PF10173">
    <property type="entry name" value="Mit_KHE1"/>
    <property type="match status" value="1"/>
</dbReference>